<dbReference type="InterPro" id="IPR013785">
    <property type="entry name" value="Aldolase_TIM"/>
</dbReference>
<evidence type="ECO:0000256" key="5">
    <source>
        <dbReference type="ARBA" id="ARBA00022525"/>
    </source>
</evidence>
<dbReference type="PANTHER" id="PTHR11452">
    <property type="entry name" value="ALPHA-GALACTOSIDASE/ALPHA-N-ACETYLGALACTOSAMINIDASE"/>
    <property type="match status" value="1"/>
</dbReference>
<dbReference type="AlphaFoldDB" id="A0A084B540"/>
<reference evidence="13 14" key="1">
    <citation type="journal article" date="2014" name="BMC Genomics">
        <title>Comparative genome sequencing reveals chemotype-specific gene clusters in the toxigenic black mold Stachybotrys.</title>
        <authorList>
            <person name="Semeiks J."/>
            <person name="Borek D."/>
            <person name="Otwinowski Z."/>
            <person name="Grishin N.V."/>
        </authorList>
    </citation>
    <scope>NUCLEOTIDE SEQUENCE [LARGE SCALE GENOMIC DNA]</scope>
    <source>
        <strain evidence="14">CBS 109288 / IBT 7711</strain>
    </source>
</reference>
<dbReference type="InterPro" id="IPR013780">
    <property type="entry name" value="Glyco_hydro_b"/>
</dbReference>
<name>A0A084B540_STACB</name>
<protein>
    <recommendedName>
        <fullName evidence="10">Alpha-galactosidase</fullName>
        <ecNumber evidence="10">3.2.1.22</ecNumber>
    </recommendedName>
    <alternativeName>
        <fullName evidence="10">Melibiase</fullName>
    </alternativeName>
</protein>
<dbReference type="CDD" id="cd14792">
    <property type="entry name" value="GH27"/>
    <property type="match status" value="1"/>
</dbReference>
<keyword evidence="14" id="KW-1185">Reference proteome</keyword>
<dbReference type="InterPro" id="IPR017853">
    <property type="entry name" value="GH"/>
</dbReference>
<accession>A0A084B540</accession>
<evidence type="ECO:0000259" key="12">
    <source>
        <dbReference type="Pfam" id="PF17801"/>
    </source>
</evidence>
<keyword evidence="8" id="KW-0325">Glycoprotein</keyword>
<keyword evidence="9 10" id="KW-0326">Glycosidase</keyword>
<dbReference type="Gene3D" id="3.20.20.70">
    <property type="entry name" value="Aldolase class I"/>
    <property type="match status" value="1"/>
</dbReference>
<feature type="signal peptide" evidence="11">
    <location>
        <begin position="1"/>
        <end position="18"/>
    </location>
</feature>
<keyword evidence="5" id="KW-0964">Secreted</keyword>
<evidence type="ECO:0000313" key="13">
    <source>
        <dbReference type="EMBL" id="KEY72669.1"/>
    </source>
</evidence>
<dbReference type="PANTHER" id="PTHR11452:SF61">
    <property type="entry name" value="ALPHA-GALACTOSIDASE B-RELATED"/>
    <property type="match status" value="1"/>
</dbReference>
<dbReference type="HOGENOM" id="CLU_013093_2_2_1"/>
<dbReference type="PRINTS" id="PR00740">
    <property type="entry name" value="GLHYDRLASE27"/>
</dbReference>
<gene>
    <name evidence="13" type="ORF">S7711_09166</name>
</gene>
<comment type="function">
    <text evidence="2">Hydrolyzes a variety of simple alpha-D-galactoside as well as more complex molecules such as oligosaccharides and polysaccharides.</text>
</comment>
<dbReference type="InterPro" id="IPR000111">
    <property type="entry name" value="Glyco_hydro_27/36_CS"/>
</dbReference>
<evidence type="ECO:0000256" key="8">
    <source>
        <dbReference type="ARBA" id="ARBA00023180"/>
    </source>
</evidence>
<dbReference type="OrthoDB" id="5795902at2759"/>
<dbReference type="SUPFAM" id="SSF51011">
    <property type="entry name" value="Glycosyl hydrolase domain"/>
    <property type="match status" value="1"/>
</dbReference>
<dbReference type="GO" id="GO:0004557">
    <property type="term" value="F:alpha-galactosidase activity"/>
    <property type="evidence" value="ECO:0007669"/>
    <property type="project" value="UniProtKB-EC"/>
</dbReference>
<dbReference type="InterPro" id="IPR041233">
    <property type="entry name" value="Melibiase_C"/>
</dbReference>
<dbReference type="GO" id="GO:0005975">
    <property type="term" value="P:carbohydrate metabolic process"/>
    <property type="evidence" value="ECO:0007669"/>
    <property type="project" value="InterPro"/>
</dbReference>
<feature type="domain" description="Alpha galactosidase C-terminal" evidence="12">
    <location>
        <begin position="356"/>
        <end position="430"/>
    </location>
</feature>
<dbReference type="Pfam" id="PF17801">
    <property type="entry name" value="Melibiase_C"/>
    <property type="match status" value="1"/>
</dbReference>
<evidence type="ECO:0000256" key="10">
    <source>
        <dbReference type="RuleBase" id="RU361168"/>
    </source>
</evidence>
<comment type="subcellular location">
    <subcellularLocation>
        <location evidence="3">Secreted</location>
    </subcellularLocation>
</comment>
<evidence type="ECO:0000313" key="14">
    <source>
        <dbReference type="Proteomes" id="UP000028045"/>
    </source>
</evidence>
<evidence type="ECO:0000256" key="11">
    <source>
        <dbReference type="SAM" id="SignalP"/>
    </source>
</evidence>
<dbReference type="PROSITE" id="PS00512">
    <property type="entry name" value="ALPHA_GALACTOSIDASE"/>
    <property type="match status" value="1"/>
</dbReference>
<keyword evidence="7 10" id="KW-0378">Hydrolase</keyword>
<evidence type="ECO:0000256" key="9">
    <source>
        <dbReference type="ARBA" id="ARBA00023295"/>
    </source>
</evidence>
<evidence type="ECO:0000256" key="3">
    <source>
        <dbReference type="ARBA" id="ARBA00004613"/>
    </source>
</evidence>
<proteinExistence type="inferred from homology"/>
<sequence>MRANLGMSLPVMAATAAAIVSPDGTGRLPALGWNSWNEYACDISEDVFIRVADLFVEYGLQELGYEYVNIDDCWSNRELRRDNVTGRIIPDYVKFPSGIHGVAEQIHARGLKLGIYSDAGTLTCGGFEGSLGFEQTDAETFTEWGVDYLKYDNCNVPEEWTDEYIFYPEHTDNAVPPPGYWYGDSRTAERYNAMRDALLDQNRTVQYSLCAWGHARVETWGNETGHSWRMWGDIVPEWKGQYTYSWGLVPIITQAARHWNDTDFWGHNDWDMLEVGNGNLTLAESRTHFAMWAAFKSPLIIGTRLEGITQPVLDILRNKELIEFNQDPVYGVGVRPFNYGCHIPIPNNETEHPPSHYVGSSTKGIHLFLINSYESERSIEVAFEEVPGLRGLGEDEEYIVHDMWTGKDIGVFKGSYTAAIESHDTAALRITTIHGE</sequence>
<evidence type="ECO:0000256" key="2">
    <source>
        <dbReference type="ARBA" id="ARBA00003969"/>
    </source>
</evidence>
<evidence type="ECO:0000256" key="4">
    <source>
        <dbReference type="ARBA" id="ARBA00009743"/>
    </source>
</evidence>
<dbReference type="FunFam" id="3.20.20.70:FF:000197">
    <property type="entry name" value="Alpha-galactosidase"/>
    <property type="match status" value="1"/>
</dbReference>
<keyword evidence="10" id="KW-1015">Disulfide bond</keyword>
<dbReference type="EC" id="3.2.1.22" evidence="10"/>
<evidence type="ECO:0000256" key="6">
    <source>
        <dbReference type="ARBA" id="ARBA00022729"/>
    </source>
</evidence>
<dbReference type="Pfam" id="PF16499">
    <property type="entry name" value="Melibiase_2"/>
    <property type="match status" value="2"/>
</dbReference>
<dbReference type="EMBL" id="KL648039">
    <property type="protein sequence ID" value="KEY72669.1"/>
    <property type="molecule type" value="Genomic_DNA"/>
</dbReference>
<dbReference type="GO" id="GO:0005576">
    <property type="term" value="C:extracellular region"/>
    <property type="evidence" value="ECO:0007669"/>
    <property type="project" value="UniProtKB-SubCell"/>
</dbReference>
<organism evidence="13 14">
    <name type="scientific">Stachybotrys chartarum (strain CBS 109288 / IBT 7711)</name>
    <name type="common">Toxic black mold</name>
    <name type="synonym">Stilbospora chartarum</name>
    <dbReference type="NCBI Taxonomy" id="1280523"/>
    <lineage>
        <taxon>Eukaryota</taxon>
        <taxon>Fungi</taxon>
        <taxon>Dikarya</taxon>
        <taxon>Ascomycota</taxon>
        <taxon>Pezizomycotina</taxon>
        <taxon>Sordariomycetes</taxon>
        <taxon>Hypocreomycetidae</taxon>
        <taxon>Hypocreales</taxon>
        <taxon>Stachybotryaceae</taxon>
        <taxon>Stachybotrys</taxon>
    </lineage>
</organism>
<evidence type="ECO:0000256" key="7">
    <source>
        <dbReference type="ARBA" id="ARBA00022801"/>
    </source>
</evidence>
<evidence type="ECO:0000256" key="1">
    <source>
        <dbReference type="ARBA" id="ARBA00001255"/>
    </source>
</evidence>
<dbReference type="Proteomes" id="UP000028045">
    <property type="component" value="Unassembled WGS sequence"/>
</dbReference>
<comment type="similarity">
    <text evidence="4 10">Belongs to the glycosyl hydrolase 27 family.</text>
</comment>
<comment type="catalytic activity">
    <reaction evidence="1 10">
        <text>Hydrolysis of terminal, non-reducing alpha-D-galactose residues in alpha-D-galactosides, including galactose oligosaccharides, galactomannans and galactolipids.</text>
        <dbReference type="EC" id="3.2.1.22"/>
    </reaction>
</comment>
<feature type="chain" id="PRO_5001771737" description="Alpha-galactosidase" evidence="11">
    <location>
        <begin position="19"/>
        <end position="436"/>
    </location>
</feature>
<dbReference type="InterPro" id="IPR002241">
    <property type="entry name" value="Glyco_hydro_27"/>
</dbReference>
<keyword evidence="6 11" id="KW-0732">Signal</keyword>
<dbReference type="Gene3D" id="2.60.40.1180">
    <property type="entry name" value="Golgi alpha-mannosidase II"/>
    <property type="match status" value="1"/>
</dbReference>
<dbReference type="SUPFAM" id="SSF51445">
    <property type="entry name" value="(Trans)glycosidases"/>
    <property type="match status" value="1"/>
</dbReference>